<dbReference type="InterPro" id="IPR036249">
    <property type="entry name" value="Thioredoxin-like_sf"/>
</dbReference>
<keyword evidence="5" id="KW-0812">Transmembrane</keyword>
<dbReference type="Pfam" id="PF00578">
    <property type="entry name" value="AhpC-TSA"/>
    <property type="match status" value="1"/>
</dbReference>
<gene>
    <name evidence="7" type="ORF">ACFSKO_05860</name>
</gene>
<dbReference type="InterPro" id="IPR050553">
    <property type="entry name" value="Thioredoxin_ResA/DsbE_sf"/>
</dbReference>
<dbReference type="InterPro" id="IPR000866">
    <property type="entry name" value="AhpC/TSA"/>
</dbReference>
<dbReference type="SUPFAM" id="SSF52833">
    <property type="entry name" value="Thioredoxin-like"/>
    <property type="match status" value="1"/>
</dbReference>
<evidence type="ECO:0000313" key="7">
    <source>
        <dbReference type="EMBL" id="MFD2205123.1"/>
    </source>
</evidence>
<organism evidence="7 8">
    <name type="scientific">Kiloniella antarctica</name>
    <dbReference type="NCBI Taxonomy" id="1550907"/>
    <lineage>
        <taxon>Bacteria</taxon>
        <taxon>Pseudomonadati</taxon>
        <taxon>Pseudomonadota</taxon>
        <taxon>Alphaproteobacteria</taxon>
        <taxon>Rhodospirillales</taxon>
        <taxon>Kiloniellaceae</taxon>
        <taxon>Kiloniella</taxon>
    </lineage>
</organism>
<dbReference type="InterPro" id="IPR013766">
    <property type="entry name" value="Thioredoxin_domain"/>
</dbReference>
<dbReference type="EMBL" id="JBHUII010000001">
    <property type="protein sequence ID" value="MFD2205123.1"/>
    <property type="molecule type" value="Genomic_DNA"/>
</dbReference>
<evidence type="ECO:0000256" key="2">
    <source>
        <dbReference type="ARBA" id="ARBA00022748"/>
    </source>
</evidence>
<evidence type="ECO:0000313" key="8">
    <source>
        <dbReference type="Proteomes" id="UP001597294"/>
    </source>
</evidence>
<dbReference type="InterPro" id="IPR004799">
    <property type="entry name" value="Periplasmic_diS_OxRdtase_DsbE"/>
</dbReference>
<dbReference type="NCBIfam" id="TIGR00385">
    <property type="entry name" value="dsbE"/>
    <property type="match status" value="1"/>
</dbReference>
<keyword evidence="3" id="KW-1015">Disulfide bond</keyword>
<keyword evidence="8" id="KW-1185">Reference proteome</keyword>
<name>A0ABW5BG88_9PROT</name>
<dbReference type="PANTHER" id="PTHR42852">
    <property type="entry name" value="THIOL:DISULFIDE INTERCHANGE PROTEIN DSBE"/>
    <property type="match status" value="1"/>
</dbReference>
<dbReference type="RefSeq" id="WP_380249359.1">
    <property type="nucleotide sequence ID" value="NZ_JBHUII010000001.1"/>
</dbReference>
<dbReference type="PANTHER" id="PTHR42852:SF6">
    <property type="entry name" value="THIOL:DISULFIDE INTERCHANGE PROTEIN DSBE"/>
    <property type="match status" value="1"/>
</dbReference>
<dbReference type="Gene3D" id="3.40.30.10">
    <property type="entry name" value="Glutaredoxin"/>
    <property type="match status" value="1"/>
</dbReference>
<evidence type="ECO:0000256" key="4">
    <source>
        <dbReference type="ARBA" id="ARBA00023284"/>
    </source>
</evidence>
<keyword evidence="2" id="KW-0201">Cytochrome c-type biogenesis</keyword>
<evidence type="ECO:0000259" key="6">
    <source>
        <dbReference type="PROSITE" id="PS51352"/>
    </source>
</evidence>
<protein>
    <submittedName>
        <fullName evidence="7">DsbE family thiol:disulfide interchange protein</fullName>
    </submittedName>
</protein>
<keyword evidence="4" id="KW-0676">Redox-active center</keyword>
<accession>A0ABW5BG88</accession>
<dbReference type="PROSITE" id="PS51352">
    <property type="entry name" value="THIOREDOXIN_2"/>
    <property type="match status" value="1"/>
</dbReference>
<comment type="subcellular location">
    <subcellularLocation>
        <location evidence="1">Cell envelope</location>
    </subcellularLocation>
</comment>
<reference evidence="8" key="1">
    <citation type="journal article" date="2019" name="Int. J. Syst. Evol. Microbiol.">
        <title>The Global Catalogue of Microorganisms (GCM) 10K type strain sequencing project: providing services to taxonomists for standard genome sequencing and annotation.</title>
        <authorList>
            <consortium name="The Broad Institute Genomics Platform"/>
            <consortium name="The Broad Institute Genome Sequencing Center for Infectious Disease"/>
            <person name="Wu L."/>
            <person name="Ma J."/>
        </authorList>
    </citation>
    <scope>NUCLEOTIDE SEQUENCE [LARGE SCALE GENOMIC DNA]</scope>
    <source>
        <strain evidence="8">CGMCC 4.7192</strain>
    </source>
</reference>
<proteinExistence type="predicted"/>
<feature type="transmembrane region" description="Helical" evidence="5">
    <location>
        <begin position="7"/>
        <end position="27"/>
    </location>
</feature>
<evidence type="ECO:0000256" key="1">
    <source>
        <dbReference type="ARBA" id="ARBA00004196"/>
    </source>
</evidence>
<keyword evidence="5" id="KW-1133">Transmembrane helix</keyword>
<comment type="caution">
    <text evidence="7">The sequence shown here is derived from an EMBL/GenBank/DDBJ whole genome shotgun (WGS) entry which is preliminary data.</text>
</comment>
<sequence>MSAKRKIIFTLPLLITVVIFGYFFWALTKPGRDPKILPSVLIDKPAPTFDLVALEGLNVPGFSRQDLTSNGKISVVNIFASWCIPCLVEHPDMVKLGQRNDINLYGINYRDKQEDALNWLNKNGNPYHRIGRDPKSRAGIDWGVYGVPETFIVDASGTIRYKHVGPLNQGDLEDTILPIINSLQAQSSQ</sequence>
<dbReference type="Proteomes" id="UP001597294">
    <property type="component" value="Unassembled WGS sequence"/>
</dbReference>
<feature type="domain" description="Thioredoxin" evidence="6">
    <location>
        <begin position="40"/>
        <end position="185"/>
    </location>
</feature>
<keyword evidence="5" id="KW-0472">Membrane</keyword>
<dbReference type="CDD" id="cd03010">
    <property type="entry name" value="TlpA_like_DsbE"/>
    <property type="match status" value="1"/>
</dbReference>
<evidence type="ECO:0000256" key="5">
    <source>
        <dbReference type="SAM" id="Phobius"/>
    </source>
</evidence>
<evidence type="ECO:0000256" key="3">
    <source>
        <dbReference type="ARBA" id="ARBA00023157"/>
    </source>
</evidence>